<evidence type="ECO:0008006" key="4">
    <source>
        <dbReference type="Google" id="ProtNLM"/>
    </source>
</evidence>
<evidence type="ECO:0000256" key="1">
    <source>
        <dbReference type="SAM" id="Phobius"/>
    </source>
</evidence>
<protein>
    <recommendedName>
        <fullName evidence="4">TFIIB-type zinc ribbon-containing protein</fullName>
    </recommendedName>
</protein>
<dbReference type="RefSeq" id="WP_289166707.1">
    <property type="nucleotide sequence ID" value="NZ_JASZZN010000026.1"/>
</dbReference>
<dbReference type="PANTHER" id="PTHR37826:SF3">
    <property type="entry name" value="J DOMAIN-CONTAINING PROTEIN"/>
    <property type="match status" value="1"/>
</dbReference>
<reference evidence="2 3" key="1">
    <citation type="submission" date="2023-06" db="EMBL/GenBank/DDBJ databases">
        <title>Roseiconus lacunae JC819 isolated from Gulf of Mannar region, Tamil Nadu.</title>
        <authorList>
            <person name="Pk S."/>
            <person name="Ch S."/>
            <person name="Ch V.R."/>
        </authorList>
    </citation>
    <scope>NUCLEOTIDE SEQUENCE [LARGE SCALE GENOMIC DNA]</scope>
    <source>
        <strain evidence="2 3">JC819</strain>
    </source>
</reference>
<dbReference type="PANTHER" id="PTHR37826">
    <property type="entry name" value="FLOTILLIN BAND_7_5 DOMAIN PROTEIN"/>
    <property type="match status" value="1"/>
</dbReference>
<accession>A0ABT7PR85</accession>
<dbReference type="Proteomes" id="UP001239462">
    <property type="component" value="Unassembled WGS sequence"/>
</dbReference>
<organism evidence="2 3">
    <name type="scientific">Roseiconus lacunae</name>
    <dbReference type="NCBI Taxonomy" id="2605694"/>
    <lineage>
        <taxon>Bacteria</taxon>
        <taxon>Pseudomonadati</taxon>
        <taxon>Planctomycetota</taxon>
        <taxon>Planctomycetia</taxon>
        <taxon>Pirellulales</taxon>
        <taxon>Pirellulaceae</taxon>
        <taxon>Roseiconus</taxon>
    </lineage>
</organism>
<keyword evidence="3" id="KW-1185">Reference proteome</keyword>
<proteinExistence type="predicted"/>
<keyword evidence="1" id="KW-0472">Membrane</keyword>
<feature type="transmembrane region" description="Helical" evidence="1">
    <location>
        <begin position="268"/>
        <end position="288"/>
    </location>
</feature>
<gene>
    <name evidence="2" type="ORF">QTN89_25245</name>
</gene>
<dbReference type="EMBL" id="JASZZN010000026">
    <property type="protein sequence ID" value="MDM4018784.1"/>
    <property type="molecule type" value="Genomic_DNA"/>
</dbReference>
<keyword evidence="1" id="KW-1133">Transmembrane helix</keyword>
<keyword evidence="1" id="KW-0812">Transmembrane</keyword>
<comment type="caution">
    <text evidence="2">The sequence shown here is derived from an EMBL/GenBank/DDBJ whole genome shotgun (WGS) entry which is preliminary data.</text>
</comment>
<name>A0ABT7PR85_9BACT</name>
<evidence type="ECO:0000313" key="2">
    <source>
        <dbReference type="EMBL" id="MDM4018784.1"/>
    </source>
</evidence>
<sequence>MAGHSSVLKAVQILRCTGCGAALAYDAKKQAPACSFCNSVVKVETITDPVEQTEGYLPFTVTQEEAREALRRWLHTLGWFRPSDLTSAARIRELKPLWWVAWVFDADALVSWAADSNADSRRSDWAPHSGQCNVNFRQILSSASRGLSAGEAQQVAVGVDLAHVQPDPIGADDAIVEQFDAQRSQARQQISNAVYEQAKQHVSVNEVPGTKVRNLNVSLVVTGLSSRRLSLPAYVMAYEYKQQLYRVVINGQDVRALVGNAPYSMFKIIASVLLVGVVALIVLAALAAS</sequence>
<evidence type="ECO:0000313" key="3">
    <source>
        <dbReference type="Proteomes" id="UP001239462"/>
    </source>
</evidence>